<name>A0A395V9M3_9FIRM</name>
<reference evidence="2 3" key="1">
    <citation type="submission" date="2018-08" db="EMBL/GenBank/DDBJ databases">
        <title>A genome reference for cultivated species of the human gut microbiota.</title>
        <authorList>
            <person name="Zou Y."/>
            <person name="Xue W."/>
            <person name="Luo G."/>
        </authorList>
    </citation>
    <scope>NUCLEOTIDE SEQUENCE [LARGE SCALE GENOMIC DNA]</scope>
    <source>
        <strain evidence="2 3">AF22-12AC</strain>
    </source>
</reference>
<comment type="caution">
    <text evidence="2">The sequence shown here is derived from an EMBL/GenBank/DDBJ whole genome shotgun (WGS) entry which is preliminary data.</text>
</comment>
<accession>A0A395V9M3</accession>
<organism evidence="2 3">
    <name type="scientific">Roseburia hominis</name>
    <dbReference type="NCBI Taxonomy" id="301301"/>
    <lineage>
        <taxon>Bacteria</taxon>
        <taxon>Bacillati</taxon>
        <taxon>Bacillota</taxon>
        <taxon>Clostridia</taxon>
        <taxon>Lachnospirales</taxon>
        <taxon>Lachnospiraceae</taxon>
        <taxon>Roseburia</taxon>
    </lineage>
</organism>
<dbReference type="EMBL" id="QRVL01000005">
    <property type="protein sequence ID" value="RGS40763.1"/>
    <property type="molecule type" value="Genomic_DNA"/>
</dbReference>
<feature type="transmembrane region" description="Helical" evidence="1">
    <location>
        <begin position="52"/>
        <end position="74"/>
    </location>
</feature>
<gene>
    <name evidence="2" type="ORF">DWX93_08245</name>
</gene>
<dbReference type="RefSeq" id="WP_118097258.1">
    <property type="nucleotide sequence ID" value="NZ_QRVL01000005.1"/>
</dbReference>
<evidence type="ECO:0000313" key="2">
    <source>
        <dbReference type="EMBL" id="RGS40763.1"/>
    </source>
</evidence>
<evidence type="ECO:0000256" key="1">
    <source>
        <dbReference type="SAM" id="Phobius"/>
    </source>
</evidence>
<evidence type="ECO:0000313" key="3">
    <source>
        <dbReference type="Proteomes" id="UP000266172"/>
    </source>
</evidence>
<dbReference type="Proteomes" id="UP000266172">
    <property type="component" value="Unassembled WGS sequence"/>
</dbReference>
<keyword evidence="1" id="KW-0812">Transmembrane</keyword>
<proteinExistence type="predicted"/>
<sequence>MEYQYKCRITAWDFFRLTMRQTYRSMAGMCNLVFTVAMILLTAKFWSQSEEVLQVLMLIGCLLFPVIQPAAIYAKARRQAAAVPQDVQLTFDEKGLLVTTGGERQHLPWNRLRVTKQPGMVLVLSGAGSGYMLTNRVLGADREAFWSFVQSKVEQNR</sequence>
<protein>
    <submittedName>
        <fullName evidence="2">YcxB family protein</fullName>
    </submittedName>
</protein>
<keyword evidence="1" id="KW-1133">Transmembrane helix</keyword>
<feature type="transmembrane region" description="Helical" evidence="1">
    <location>
        <begin position="26"/>
        <end position="46"/>
    </location>
</feature>
<keyword evidence="1" id="KW-0472">Membrane</keyword>
<dbReference type="AlphaFoldDB" id="A0A395V9M3"/>